<organism evidence="12">
    <name type="scientific">marine sediment metagenome</name>
    <dbReference type="NCBI Taxonomy" id="412755"/>
    <lineage>
        <taxon>unclassified sequences</taxon>
        <taxon>metagenomes</taxon>
        <taxon>ecological metagenomes</taxon>
    </lineage>
</organism>
<comment type="caution">
    <text evidence="12">The sequence shown here is derived from an EMBL/GenBank/DDBJ whole genome shotgun (WGS) entry which is preliminary data.</text>
</comment>
<dbReference type="InterPro" id="IPR003661">
    <property type="entry name" value="HisK_dim/P_dom"/>
</dbReference>
<evidence type="ECO:0000256" key="9">
    <source>
        <dbReference type="SAM" id="Phobius"/>
    </source>
</evidence>
<keyword evidence="3" id="KW-0597">Phosphoprotein</keyword>
<keyword evidence="7 9" id="KW-1133">Transmembrane helix</keyword>
<evidence type="ECO:0000259" key="11">
    <source>
        <dbReference type="PROSITE" id="PS50885"/>
    </source>
</evidence>
<dbReference type="SMART" id="SM00304">
    <property type="entry name" value="HAMP"/>
    <property type="match status" value="1"/>
</dbReference>
<dbReference type="InterPro" id="IPR036890">
    <property type="entry name" value="HATPase_C_sf"/>
</dbReference>
<dbReference type="Pfam" id="PF00512">
    <property type="entry name" value="HisKA"/>
    <property type="match status" value="1"/>
</dbReference>
<keyword evidence="6" id="KW-0418">Kinase</keyword>
<evidence type="ECO:0000256" key="6">
    <source>
        <dbReference type="ARBA" id="ARBA00022777"/>
    </source>
</evidence>
<sequence>PLLPSLLEQTTNRARVYDIGGVLIADSSRILRPGSIIPIKPGGRLTEQKPRTENHWTRLTQWLMSSDLRVYKDIGQANGRFYPEVKAALKGETTELMMLARKRRKIVSVATPIVRGNEVRGVLLLSTVPGEIDDVQKAELFAVLFVVLGAAAATLLASFLLARTVAEPMRQLSQYANEVTRDISAVKDLPRFDDRADEVGQLARSFTLMTRALYRRIEASEKFAADVAHELKNPLTAARSTAESLIYVKTDKQRDEFIEQIQLELKRLNKLISDVADASRLDADLALQPFQEVQLKTVVNTLVETFRDLPAAEDRHLAIDIEPGLQPSAFDISGQNGRVEQVLTNLLANALSFTATGGTVTVRLRRAPLTIDMIVDDQGPGIDQDNIENIFTRFYT</sequence>
<dbReference type="InterPro" id="IPR036097">
    <property type="entry name" value="HisK_dim/P_sf"/>
</dbReference>
<dbReference type="Gene3D" id="1.10.287.130">
    <property type="match status" value="1"/>
</dbReference>
<gene>
    <name evidence="12" type="ORF">S01H1_14077</name>
</gene>
<dbReference type="Pfam" id="PF13756">
    <property type="entry name" value="Stimulus_sens_1"/>
    <property type="match status" value="1"/>
</dbReference>
<keyword evidence="4" id="KW-0808">Transferase</keyword>
<dbReference type="PROSITE" id="PS50885">
    <property type="entry name" value="HAMP"/>
    <property type="match status" value="1"/>
</dbReference>
<dbReference type="PROSITE" id="PS50109">
    <property type="entry name" value="HIS_KIN"/>
    <property type="match status" value="1"/>
</dbReference>
<dbReference type="EC" id="2.7.13.3" evidence="2"/>
<dbReference type="CDD" id="cd00082">
    <property type="entry name" value="HisKA"/>
    <property type="match status" value="1"/>
</dbReference>
<dbReference type="PANTHER" id="PTHR45436:SF5">
    <property type="entry name" value="SENSOR HISTIDINE KINASE TRCS"/>
    <property type="match status" value="1"/>
</dbReference>
<dbReference type="InterPro" id="IPR003660">
    <property type="entry name" value="HAMP_dom"/>
</dbReference>
<feature type="non-terminal residue" evidence="12">
    <location>
        <position position="1"/>
    </location>
</feature>
<evidence type="ECO:0000259" key="10">
    <source>
        <dbReference type="PROSITE" id="PS50109"/>
    </source>
</evidence>
<dbReference type="AlphaFoldDB" id="X0SJD8"/>
<dbReference type="CDD" id="cd00075">
    <property type="entry name" value="HATPase"/>
    <property type="match status" value="1"/>
</dbReference>
<dbReference type="Gene3D" id="6.10.340.10">
    <property type="match status" value="1"/>
</dbReference>
<feature type="domain" description="HAMP" evidence="11">
    <location>
        <begin position="163"/>
        <end position="218"/>
    </location>
</feature>
<dbReference type="InterPro" id="IPR003594">
    <property type="entry name" value="HATPase_dom"/>
</dbReference>
<dbReference type="Pfam" id="PF02518">
    <property type="entry name" value="HATPase_c"/>
    <property type="match status" value="1"/>
</dbReference>
<dbReference type="Gene3D" id="3.30.565.10">
    <property type="entry name" value="Histidine kinase-like ATPase, C-terminal domain"/>
    <property type="match status" value="1"/>
</dbReference>
<evidence type="ECO:0000256" key="8">
    <source>
        <dbReference type="ARBA" id="ARBA00023012"/>
    </source>
</evidence>
<dbReference type="CDD" id="cd06225">
    <property type="entry name" value="HAMP"/>
    <property type="match status" value="1"/>
</dbReference>
<evidence type="ECO:0000256" key="2">
    <source>
        <dbReference type="ARBA" id="ARBA00012438"/>
    </source>
</evidence>
<feature type="domain" description="Histidine kinase" evidence="10">
    <location>
        <begin position="226"/>
        <end position="396"/>
    </location>
</feature>
<protein>
    <recommendedName>
        <fullName evidence="2">histidine kinase</fullName>
        <ecNumber evidence="2">2.7.13.3</ecNumber>
    </recommendedName>
</protein>
<dbReference type="GO" id="GO:0000155">
    <property type="term" value="F:phosphorelay sensor kinase activity"/>
    <property type="evidence" value="ECO:0007669"/>
    <property type="project" value="InterPro"/>
</dbReference>
<dbReference type="SUPFAM" id="SSF55874">
    <property type="entry name" value="ATPase domain of HSP90 chaperone/DNA topoisomerase II/histidine kinase"/>
    <property type="match status" value="1"/>
</dbReference>
<evidence type="ECO:0000313" key="12">
    <source>
        <dbReference type="EMBL" id="GAF81208.1"/>
    </source>
</evidence>
<keyword evidence="9" id="KW-0472">Membrane</keyword>
<evidence type="ECO:0000256" key="1">
    <source>
        <dbReference type="ARBA" id="ARBA00000085"/>
    </source>
</evidence>
<evidence type="ECO:0000256" key="5">
    <source>
        <dbReference type="ARBA" id="ARBA00022692"/>
    </source>
</evidence>
<name>X0SJD8_9ZZZZ</name>
<dbReference type="Pfam" id="PF00672">
    <property type="entry name" value="HAMP"/>
    <property type="match status" value="1"/>
</dbReference>
<dbReference type="GO" id="GO:0005886">
    <property type="term" value="C:plasma membrane"/>
    <property type="evidence" value="ECO:0007669"/>
    <property type="project" value="TreeGrafter"/>
</dbReference>
<evidence type="ECO:0000256" key="7">
    <source>
        <dbReference type="ARBA" id="ARBA00022989"/>
    </source>
</evidence>
<proteinExistence type="predicted"/>
<accession>X0SJD8</accession>
<evidence type="ECO:0000256" key="3">
    <source>
        <dbReference type="ARBA" id="ARBA00022553"/>
    </source>
</evidence>
<dbReference type="InterPro" id="IPR050428">
    <property type="entry name" value="TCS_sensor_his_kinase"/>
</dbReference>
<feature type="non-terminal residue" evidence="12">
    <location>
        <position position="396"/>
    </location>
</feature>
<feature type="transmembrane region" description="Helical" evidence="9">
    <location>
        <begin position="140"/>
        <end position="162"/>
    </location>
</feature>
<dbReference type="SMART" id="SM00388">
    <property type="entry name" value="HisKA"/>
    <property type="match status" value="1"/>
</dbReference>
<keyword evidence="8" id="KW-0902">Two-component regulatory system</keyword>
<dbReference type="InterPro" id="IPR025919">
    <property type="entry name" value="Stimulus_sens_dom"/>
</dbReference>
<reference evidence="12" key="1">
    <citation type="journal article" date="2014" name="Front. Microbiol.">
        <title>High frequency of phylogenetically diverse reductive dehalogenase-homologous genes in deep subseafloor sedimentary metagenomes.</title>
        <authorList>
            <person name="Kawai M."/>
            <person name="Futagami T."/>
            <person name="Toyoda A."/>
            <person name="Takaki Y."/>
            <person name="Nishi S."/>
            <person name="Hori S."/>
            <person name="Arai W."/>
            <person name="Tsubouchi T."/>
            <person name="Morono Y."/>
            <person name="Uchiyama I."/>
            <person name="Ito T."/>
            <person name="Fujiyama A."/>
            <person name="Inagaki F."/>
            <person name="Takami H."/>
        </authorList>
    </citation>
    <scope>NUCLEOTIDE SEQUENCE</scope>
    <source>
        <strain evidence="12">Expedition CK06-06</strain>
    </source>
</reference>
<dbReference type="SUPFAM" id="SSF47384">
    <property type="entry name" value="Homodimeric domain of signal transducing histidine kinase"/>
    <property type="match status" value="1"/>
</dbReference>
<dbReference type="InterPro" id="IPR005467">
    <property type="entry name" value="His_kinase_dom"/>
</dbReference>
<comment type="catalytic activity">
    <reaction evidence="1">
        <text>ATP + protein L-histidine = ADP + protein N-phospho-L-histidine.</text>
        <dbReference type="EC" id="2.7.13.3"/>
    </reaction>
</comment>
<dbReference type="EMBL" id="BARS01007302">
    <property type="protein sequence ID" value="GAF81208.1"/>
    <property type="molecule type" value="Genomic_DNA"/>
</dbReference>
<dbReference type="PANTHER" id="PTHR45436">
    <property type="entry name" value="SENSOR HISTIDINE KINASE YKOH"/>
    <property type="match status" value="1"/>
</dbReference>
<keyword evidence="5 9" id="KW-0812">Transmembrane</keyword>
<evidence type="ECO:0000256" key="4">
    <source>
        <dbReference type="ARBA" id="ARBA00022679"/>
    </source>
</evidence>